<dbReference type="Pfam" id="PF00912">
    <property type="entry name" value="Transgly"/>
    <property type="match status" value="1"/>
</dbReference>
<dbReference type="GO" id="GO:0030288">
    <property type="term" value="C:outer membrane-bounded periplasmic space"/>
    <property type="evidence" value="ECO:0007669"/>
    <property type="project" value="TreeGrafter"/>
</dbReference>
<dbReference type="GO" id="GO:0008955">
    <property type="term" value="F:peptidoglycan glycosyltransferase activity"/>
    <property type="evidence" value="ECO:0007669"/>
    <property type="project" value="UniProtKB-EC"/>
</dbReference>
<dbReference type="Proteomes" id="UP000198781">
    <property type="component" value="Unassembled WGS sequence"/>
</dbReference>
<dbReference type="UniPathway" id="UPA00219"/>
<dbReference type="STRING" id="187868.SAMN05192589_102356"/>
<evidence type="ECO:0000256" key="8">
    <source>
        <dbReference type="ARBA" id="ARBA00022801"/>
    </source>
</evidence>
<dbReference type="EMBL" id="FMZC01000002">
    <property type="protein sequence ID" value="SDC52127.1"/>
    <property type="molecule type" value="Genomic_DNA"/>
</dbReference>
<dbReference type="InterPro" id="IPR001460">
    <property type="entry name" value="PCN-bd_Tpept"/>
</dbReference>
<keyword evidence="5" id="KW-0645">Protease</keyword>
<evidence type="ECO:0000256" key="12">
    <source>
        <dbReference type="SAM" id="MobiDB-lite"/>
    </source>
</evidence>
<evidence type="ECO:0000256" key="4">
    <source>
        <dbReference type="ARBA" id="ARBA00022645"/>
    </source>
</evidence>
<evidence type="ECO:0000256" key="2">
    <source>
        <dbReference type="ARBA" id="ARBA00007090"/>
    </source>
</evidence>
<comment type="catalytic activity">
    <reaction evidence="11">
        <text>[GlcNAc-(1-&gt;4)-Mur2Ac(oyl-L-Ala-gamma-D-Glu-L-Lys-D-Ala-D-Ala)](n)-di-trans,octa-cis-undecaprenyl diphosphate + beta-D-GlcNAc-(1-&gt;4)-Mur2Ac(oyl-L-Ala-gamma-D-Glu-L-Lys-D-Ala-D-Ala)-di-trans,octa-cis-undecaprenyl diphosphate = [GlcNAc-(1-&gt;4)-Mur2Ac(oyl-L-Ala-gamma-D-Glu-L-Lys-D-Ala-D-Ala)](n+1)-di-trans,octa-cis-undecaprenyl diphosphate + di-trans,octa-cis-undecaprenyl diphosphate + H(+)</text>
        <dbReference type="Rhea" id="RHEA:23708"/>
        <dbReference type="Rhea" id="RHEA-COMP:9602"/>
        <dbReference type="Rhea" id="RHEA-COMP:9603"/>
        <dbReference type="ChEBI" id="CHEBI:15378"/>
        <dbReference type="ChEBI" id="CHEBI:58405"/>
        <dbReference type="ChEBI" id="CHEBI:60033"/>
        <dbReference type="ChEBI" id="CHEBI:78435"/>
        <dbReference type="EC" id="2.4.99.28"/>
    </reaction>
</comment>
<evidence type="ECO:0000259" key="13">
    <source>
        <dbReference type="Pfam" id="PF00905"/>
    </source>
</evidence>
<evidence type="ECO:0000256" key="7">
    <source>
        <dbReference type="ARBA" id="ARBA00022679"/>
    </source>
</evidence>
<feature type="domain" description="Penicillin-binding C-terminal" evidence="15">
    <location>
        <begin position="736"/>
        <end position="816"/>
    </location>
</feature>
<reference evidence="16 17" key="1">
    <citation type="submission" date="2016-10" db="EMBL/GenBank/DDBJ databases">
        <authorList>
            <person name="de Groot N.N."/>
        </authorList>
    </citation>
    <scope>NUCLEOTIDE SEQUENCE [LARGE SCALE GENOMIC DNA]</scope>
    <source>
        <strain evidence="16 17">DSM 16619</strain>
    </source>
</reference>
<gene>
    <name evidence="16" type="ORF">SAMN05192589_102356</name>
</gene>
<comment type="similarity">
    <text evidence="2">In the C-terminal section; belongs to the transpeptidase family.</text>
</comment>
<evidence type="ECO:0000256" key="9">
    <source>
        <dbReference type="ARBA" id="ARBA00023268"/>
    </source>
</evidence>
<feature type="domain" description="Penicillin-binding protein transpeptidase" evidence="13">
    <location>
        <begin position="357"/>
        <end position="646"/>
    </location>
</feature>
<evidence type="ECO:0000313" key="17">
    <source>
        <dbReference type="Proteomes" id="UP000198781"/>
    </source>
</evidence>
<dbReference type="Gene3D" id="3.40.710.10">
    <property type="entry name" value="DD-peptidase/beta-lactamase superfamily"/>
    <property type="match status" value="1"/>
</dbReference>
<dbReference type="AlphaFoldDB" id="A0A1G6M9X1"/>
<evidence type="ECO:0000256" key="11">
    <source>
        <dbReference type="ARBA" id="ARBA00049902"/>
    </source>
</evidence>
<dbReference type="InterPro" id="IPR023346">
    <property type="entry name" value="Lysozyme-like_dom_sf"/>
</dbReference>
<organism evidence="16 17">
    <name type="scientific">Paracidovorax valerianellae</name>
    <dbReference type="NCBI Taxonomy" id="187868"/>
    <lineage>
        <taxon>Bacteria</taxon>
        <taxon>Pseudomonadati</taxon>
        <taxon>Pseudomonadota</taxon>
        <taxon>Betaproteobacteria</taxon>
        <taxon>Burkholderiales</taxon>
        <taxon>Comamonadaceae</taxon>
        <taxon>Paracidovorax</taxon>
    </lineage>
</organism>
<evidence type="ECO:0000256" key="3">
    <source>
        <dbReference type="ARBA" id="ARBA00007739"/>
    </source>
</evidence>
<dbReference type="NCBIfam" id="TIGR02073">
    <property type="entry name" value="PBP_1c"/>
    <property type="match status" value="1"/>
</dbReference>
<evidence type="ECO:0000256" key="1">
    <source>
        <dbReference type="ARBA" id="ARBA00004752"/>
    </source>
</evidence>
<evidence type="ECO:0000259" key="15">
    <source>
        <dbReference type="Pfam" id="PF06832"/>
    </source>
</evidence>
<dbReference type="PANTHER" id="PTHR32282:SF15">
    <property type="entry name" value="PENICILLIN-BINDING PROTEIN 1C"/>
    <property type="match status" value="1"/>
</dbReference>
<evidence type="ECO:0000256" key="5">
    <source>
        <dbReference type="ARBA" id="ARBA00022670"/>
    </source>
</evidence>
<keyword evidence="9" id="KW-0511">Multifunctional enzyme</keyword>
<evidence type="ECO:0000259" key="14">
    <source>
        <dbReference type="Pfam" id="PF00912"/>
    </source>
</evidence>
<keyword evidence="17" id="KW-1185">Reference proteome</keyword>
<sequence length="827" mass="88346">MALDFLAAVRSIATSRRHALCRREVSSGMGTAAVRHGVAAVAVARALFALALAGIAAPAAWALPTFNEVRADYRPSDTLVLSREGEVLQRLRTDATVRRGQWVPLAEVSPALRTALVLSEDKRFYEHSGVDWRAVSAAAWGNLWNQRTRGASTLTMQLAGLLDGDWRQGPGGRTVVQKLGQTVAAQVLERRWRKDQVLEAYLNLVPFRGEIVGIDALSRTLFGKAAHGLDEREAAVAAALVRAPNARPAVVAQRACGVLREMQKPVVPSCDALDLFTTAALQRRAFDGTDGVAPHFARYLLRQADQPAPSPGAAPAEEAPRRRERVASTLSAPLQRFAVQTLHQHLRELRGRNVEDGAVVVLDNATGEVLAWVGSSGMLSQAGEVDGVLALRQPGSTLKPFLYAQAFAEQRLTAASLVEDSSAHIPTASGLYIPQNYDRQFKGWVSARTALAASLNVPAVRTLVMVSPDAFFRQLRALGLPLRETGDYFGYSLALGSAEVPLLQLTNAYRALANGGRYGPVAVAPATAASSAARAPVRATAAAPMAAPTVAVSTGTPTIDPRAAFLVGDILSDGNARARTFGTDSVLATRFWTAVKTGTSKDMRDNWAMGWSRRYTVGVWVGNASGAPMHDVSGTSGAAPIWAEIMGWLHRSGAGARSNPPAPPAGMLQAAVRFGPEPGGTRLLESARQEWFIAGTQQPIFAIDNVADQPIKTAAARQNRPNPVRPVPAAPDDGLQAPSARILAPAPGTIVALDPDIPPDRQRLQFAATPSEVRADLRWRIDGRVQGRGVQWAWLPWPGRHRVELVDAGGQVLDTISLEVRGAGLKK</sequence>
<dbReference type="InterPro" id="IPR001264">
    <property type="entry name" value="Glyco_trans_51"/>
</dbReference>
<evidence type="ECO:0000256" key="10">
    <source>
        <dbReference type="ARBA" id="ARBA00044770"/>
    </source>
</evidence>
<keyword evidence="8" id="KW-0378">Hydrolase</keyword>
<evidence type="ECO:0000256" key="6">
    <source>
        <dbReference type="ARBA" id="ARBA00022676"/>
    </source>
</evidence>
<keyword evidence="7" id="KW-0808">Transferase</keyword>
<name>A0A1G6M9X1_9BURK</name>
<dbReference type="Gene3D" id="1.10.3810.10">
    <property type="entry name" value="Biosynthetic peptidoglycan transglycosylase-like"/>
    <property type="match status" value="1"/>
</dbReference>
<dbReference type="InterPro" id="IPR012338">
    <property type="entry name" value="Beta-lactam/transpept-like"/>
</dbReference>
<comment type="pathway">
    <text evidence="1">Cell wall biogenesis; peptidoglycan biosynthesis.</text>
</comment>
<dbReference type="GO" id="GO:0006508">
    <property type="term" value="P:proteolysis"/>
    <property type="evidence" value="ECO:0007669"/>
    <property type="project" value="UniProtKB-KW"/>
</dbReference>
<dbReference type="Pfam" id="PF00905">
    <property type="entry name" value="Transpeptidase"/>
    <property type="match status" value="1"/>
</dbReference>
<dbReference type="SUPFAM" id="SSF53955">
    <property type="entry name" value="Lysozyme-like"/>
    <property type="match status" value="1"/>
</dbReference>
<dbReference type="InterPro" id="IPR009647">
    <property type="entry name" value="PBP_C"/>
</dbReference>
<dbReference type="InterPro" id="IPR011815">
    <property type="entry name" value="PBP_1c"/>
</dbReference>
<keyword evidence="6" id="KW-0328">Glycosyltransferase</keyword>
<protein>
    <recommendedName>
        <fullName evidence="10">peptidoglycan glycosyltransferase</fullName>
        <ecNumber evidence="10">2.4.99.28</ecNumber>
    </recommendedName>
</protein>
<feature type="domain" description="Glycosyl transferase family 51" evidence="14">
    <location>
        <begin position="86"/>
        <end position="263"/>
    </location>
</feature>
<proteinExistence type="inferred from homology"/>
<dbReference type="InterPro" id="IPR050396">
    <property type="entry name" value="Glycosyltr_51/Transpeptidase"/>
</dbReference>
<keyword evidence="4" id="KW-0121">Carboxypeptidase</keyword>
<feature type="region of interest" description="Disordered" evidence="12">
    <location>
        <begin position="304"/>
        <end position="327"/>
    </location>
</feature>
<dbReference type="InterPro" id="IPR036950">
    <property type="entry name" value="PBP_transglycosylase"/>
</dbReference>
<dbReference type="SUPFAM" id="SSF56601">
    <property type="entry name" value="beta-lactamase/transpeptidase-like"/>
    <property type="match status" value="1"/>
</dbReference>
<comment type="similarity">
    <text evidence="3">In the N-terminal section; belongs to the glycosyltransferase 51 family.</text>
</comment>
<dbReference type="GO" id="GO:0008658">
    <property type="term" value="F:penicillin binding"/>
    <property type="evidence" value="ECO:0007669"/>
    <property type="project" value="InterPro"/>
</dbReference>
<dbReference type="GO" id="GO:0004180">
    <property type="term" value="F:carboxypeptidase activity"/>
    <property type="evidence" value="ECO:0007669"/>
    <property type="project" value="UniProtKB-KW"/>
</dbReference>
<dbReference type="EC" id="2.4.99.28" evidence="10"/>
<dbReference type="Pfam" id="PF06832">
    <property type="entry name" value="BiPBP_C"/>
    <property type="match status" value="1"/>
</dbReference>
<evidence type="ECO:0000313" key="16">
    <source>
        <dbReference type="EMBL" id="SDC52127.1"/>
    </source>
</evidence>
<dbReference type="PANTHER" id="PTHR32282">
    <property type="entry name" value="BINDING PROTEIN TRANSPEPTIDASE, PUTATIVE-RELATED"/>
    <property type="match status" value="1"/>
</dbReference>
<dbReference type="GO" id="GO:0009252">
    <property type="term" value="P:peptidoglycan biosynthetic process"/>
    <property type="evidence" value="ECO:0007669"/>
    <property type="project" value="UniProtKB-UniPathway"/>
</dbReference>
<accession>A0A1G6M9X1</accession>